<evidence type="ECO:0000259" key="2">
    <source>
        <dbReference type="Pfam" id="PF00248"/>
    </source>
</evidence>
<sequence>MRNRVLGGTGIEVSPYCLGTMMFGFVGNADHDECVRIIHTALDEGINFIDTADMYSAGESESRRRSSARR</sequence>
<dbReference type="InterPro" id="IPR036812">
    <property type="entry name" value="NAD(P)_OxRdtase_dom_sf"/>
</dbReference>
<dbReference type="Pfam" id="PF00248">
    <property type="entry name" value="Aldo_ket_red"/>
    <property type="match status" value="1"/>
</dbReference>
<dbReference type="GO" id="GO:0005829">
    <property type="term" value="C:cytosol"/>
    <property type="evidence" value="ECO:0007669"/>
    <property type="project" value="TreeGrafter"/>
</dbReference>
<dbReference type="Proteomes" id="UP000184388">
    <property type="component" value="Unassembled WGS sequence"/>
</dbReference>
<gene>
    <name evidence="3" type="ORF">SAMN05216268_13012</name>
</gene>
<accession>A0A9X8QZZ0</accession>
<dbReference type="EMBL" id="FRBK01000030">
    <property type="protein sequence ID" value="SHN28877.1"/>
    <property type="molecule type" value="Genomic_DNA"/>
</dbReference>
<organism evidence="3 4">
    <name type="scientific">Streptomyces yunnanensis</name>
    <dbReference type="NCBI Taxonomy" id="156453"/>
    <lineage>
        <taxon>Bacteria</taxon>
        <taxon>Bacillati</taxon>
        <taxon>Actinomycetota</taxon>
        <taxon>Actinomycetes</taxon>
        <taxon>Kitasatosporales</taxon>
        <taxon>Streptomycetaceae</taxon>
        <taxon>Streptomyces</taxon>
    </lineage>
</organism>
<dbReference type="PANTHER" id="PTHR43364">
    <property type="entry name" value="NADH-SPECIFIC METHYLGLYOXAL REDUCTASE-RELATED"/>
    <property type="match status" value="1"/>
</dbReference>
<comment type="caution">
    <text evidence="3">The sequence shown here is derived from an EMBL/GenBank/DDBJ whole genome shotgun (WGS) entry which is preliminary data.</text>
</comment>
<keyword evidence="1" id="KW-0560">Oxidoreductase</keyword>
<reference evidence="4" key="1">
    <citation type="submission" date="2016-11" db="EMBL/GenBank/DDBJ databases">
        <authorList>
            <person name="Jaros S."/>
            <person name="Januszkiewicz K."/>
            <person name="Wedrychowicz H."/>
        </authorList>
    </citation>
    <scope>NUCLEOTIDE SEQUENCE [LARGE SCALE GENOMIC DNA]</scope>
    <source>
        <strain evidence="4">CGMCC 4.3555</strain>
    </source>
</reference>
<dbReference type="GO" id="GO:0016491">
    <property type="term" value="F:oxidoreductase activity"/>
    <property type="evidence" value="ECO:0007669"/>
    <property type="project" value="UniProtKB-KW"/>
</dbReference>
<dbReference type="InterPro" id="IPR050523">
    <property type="entry name" value="AKR_Detox_Biosynth"/>
</dbReference>
<dbReference type="AlphaFoldDB" id="A0A9X8QZZ0"/>
<dbReference type="PANTHER" id="PTHR43364:SF4">
    <property type="entry name" value="NAD(P)-LINKED OXIDOREDUCTASE SUPERFAMILY PROTEIN"/>
    <property type="match status" value="1"/>
</dbReference>
<dbReference type="SUPFAM" id="SSF51430">
    <property type="entry name" value="NAD(P)-linked oxidoreductase"/>
    <property type="match status" value="1"/>
</dbReference>
<feature type="domain" description="NADP-dependent oxidoreductase" evidence="2">
    <location>
        <begin position="17"/>
        <end position="62"/>
    </location>
</feature>
<evidence type="ECO:0000313" key="3">
    <source>
        <dbReference type="EMBL" id="SHN28877.1"/>
    </source>
</evidence>
<dbReference type="InterPro" id="IPR023210">
    <property type="entry name" value="NADP_OxRdtase_dom"/>
</dbReference>
<proteinExistence type="predicted"/>
<evidence type="ECO:0000256" key="1">
    <source>
        <dbReference type="ARBA" id="ARBA00023002"/>
    </source>
</evidence>
<dbReference type="Gene3D" id="3.20.20.100">
    <property type="entry name" value="NADP-dependent oxidoreductase domain"/>
    <property type="match status" value="1"/>
</dbReference>
<protein>
    <submittedName>
        <fullName evidence="3">Aldo/keto reductase family protein</fullName>
    </submittedName>
</protein>
<name>A0A9X8QZZ0_9ACTN</name>
<evidence type="ECO:0000313" key="4">
    <source>
        <dbReference type="Proteomes" id="UP000184388"/>
    </source>
</evidence>